<reference evidence="1 2" key="1">
    <citation type="submission" date="2023-01" db="EMBL/GenBank/DDBJ databases">
        <title>Cultivation and genomic characterization of new, ubiquitous marine nitrite-oxidizing bacteria from the Nitrospirales.</title>
        <authorList>
            <person name="Mueller A.J."/>
            <person name="Daebeler A."/>
            <person name="Herbold C.W."/>
            <person name="Kirkegaard R.H."/>
            <person name="Daims H."/>
        </authorList>
    </citation>
    <scope>NUCLEOTIDE SEQUENCE [LARGE SCALE GENOMIC DNA]</scope>
    <source>
        <strain evidence="1 2">VA</strain>
    </source>
</reference>
<dbReference type="EMBL" id="CP116967">
    <property type="protein sequence ID" value="WNM59847.1"/>
    <property type="molecule type" value="Genomic_DNA"/>
</dbReference>
<keyword evidence="2" id="KW-1185">Reference proteome</keyword>
<sequence>MLKRLKGTWLLDGGLGGIDDLAAEQSSRLGLFVRRLQQPNVRLESTGLLPTIQPQTLLSYHRI</sequence>
<protein>
    <submittedName>
        <fullName evidence="1">Uncharacterized protein</fullName>
    </submittedName>
</protein>
<accession>A0AA96JTQ1</accession>
<name>A0AA96JTQ1_9BACT</name>
<gene>
    <name evidence="1" type="ORF">PP769_08850</name>
</gene>
<organism evidence="1 2">
    <name type="scientific">Candidatus Nitrospira allomarina</name>
    <dbReference type="NCBI Taxonomy" id="3020900"/>
    <lineage>
        <taxon>Bacteria</taxon>
        <taxon>Pseudomonadati</taxon>
        <taxon>Nitrospirota</taxon>
        <taxon>Nitrospiria</taxon>
        <taxon>Nitrospirales</taxon>
        <taxon>Nitrospiraceae</taxon>
        <taxon>Nitrospira</taxon>
    </lineage>
</organism>
<evidence type="ECO:0000313" key="2">
    <source>
        <dbReference type="Proteomes" id="UP001302719"/>
    </source>
</evidence>
<proteinExistence type="predicted"/>
<evidence type="ECO:0000313" key="1">
    <source>
        <dbReference type="EMBL" id="WNM59847.1"/>
    </source>
</evidence>
<dbReference type="KEGG" id="nall:PP769_08850"/>
<dbReference type="AlphaFoldDB" id="A0AA96JTQ1"/>
<dbReference type="RefSeq" id="WP_312646719.1">
    <property type="nucleotide sequence ID" value="NZ_CP116967.1"/>
</dbReference>
<dbReference type="Proteomes" id="UP001302719">
    <property type="component" value="Chromosome"/>
</dbReference>